<dbReference type="PROSITE" id="PS50893">
    <property type="entry name" value="ABC_TRANSPORTER_2"/>
    <property type="match status" value="1"/>
</dbReference>
<dbReference type="PANTHER" id="PTHR24221:SF499">
    <property type="entry name" value="FATTY ACID ABC TRANSPORTER ATP-BINDING_PERMEASE PROTEIN"/>
    <property type="match status" value="1"/>
</dbReference>
<dbReference type="SUPFAM" id="SSF90123">
    <property type="entry name" value="ABC transporter transmembrane region"/>
    <property type="match status" value="1"/>
</dbReference>
<dbReference type="Gene3D" id="3.40.50.300">
    <property type="entry name" value="P-loop containing nucleotide triphosphate hydrolases"/>
    <property type="match status" value="1"/>
</dbReference>
<evidence type="ECO:0000259" key="9">
    <source>
        <dbReference type="PROSITE" id="PS50929"/>
    </source>
</evidence>
<evidence type="ECO:0000256" key="6">
    <source>
        <dbReference type="ARBA" id="ARBA00022989"/>
    </source>
</evidence>
<dbReference type="PROSITE" id="PS50929">
    <property type="entry name" value="ABC_TM1F"/>
    <property type="match status" value="1"/>
</dbReference>
<reference evidence="10 11" key="1">
    <citation type="submission" date="2017-11" db="EMBL/GenBank/DDBJ databases">
        <title>Draft Genome Sequence of Lactobacillus curieae NBRC 111893 isolated from Koso, a Japanese sugar-Vegetable Fermented Beverage.</title>
        <authorList>
            <person name="Chiou T.Y."/>
            <person name="Oshima K."/>
            <person name="Suda W."/>
            <person name="Hattori M."/>
            <person name="Takahashi T."/>
        </authorList>
    </citation>
    <scope>NUCLEOTIDE SEQUENCE [LARGE SCALE GENOMIC DNA]</scope>
    <source>
        <strain evidence="10 11">NBRC111893</strain>
    </source>
</reference>
<keyword evidence="2" id="KW-0813">Transport</keyword>
<dbReference type="SMART" id="SM00382">
    <property type="entry name" value="AAA"/>
    <property type="match status" value="1"/>
</dbReference>
<feature type="domain" description="ABC transmembrane type-1" evidence="9">
    <location>
        <begin position="2"/>
        <end position="59"/>
    </location>
</feature>
<dbReference type="Pfam" id="PF00005">
    <property type="entry name" value="ABC_tran"/>
    <property type="match status" value="1"/>
</dbReference>
<dbReference type="GO" id="GO:0016887">
    <property type="term" value="F:ATP hydrolysis activity"/>
    <property type="evidence" value="ECO:0007669"/>
    <property type="project" value="InterPro"/>
</dbReference>
<dbReference type="RefSeq" id="WP_225417612.1">
    <property type="nucleotide sequence ID" value="NZ_BEXA01000003.1"/>
</dbReference>
<dbReference type="InterPro" id="IPR003593">
    <property type="entry name" value="AAA+_ATPase"/>
</dbReference>
<evidence type="ECO:0000313" key="11">
    <source>
        <dbReference type="Proteomes" id="UP000286974"/>
    </source>
</evidence>
<sequence length="332" mass="37170">MPVMTLLQNVVYVLVAAVGSVQVVAGKLLLGNVQAFLQYSAQFSSPLMQVSQVWNTLISMLTSVDRIFAVLDADEIDETLGEYPDQPDKDSKVVFEHVQFGYDDNNLLMKDFNMNVKPSQMTAIVGETGAGKTTIINLLERFYEINDGSLRIDGKDIRNESRHDLRSKISIVLQDTWLFSGTIFDNIKYGNEKATDEEVYAAAKAAYADDFIEKLPDGYDTVLNENADNISQGQRQLLTIARAFIANPDILILDEATSNVDSRTELIVQEAMKRLLKDRTSFVIAHRLSTIYDADQILVMDHGDIVETGTHTELLSHDGPYHQLYDSQYATN</sequence>
<dbReference type="AlphaFoldDB" id="A0A401FMA3"/>
<dbReference type="InterPro" id="IPR027417">
    <property type="entry name" value="P-loop_NTPase"/>
</dbReference>
<dbReference type="PROSITE" id="PS00211">
    <property type="entry name" value="ABC_TRANSPORTER_1"/>
    <property type="match status" value="1"/>
</dbReference>
<dbReference type="InterPro" id="IPR039421">
    <property type="entry name" value="Type_1_exporter"/>
</dbReference>
<dbReference type="GO" id="GO:0005524">
    <property type="term" value="F:ATP binding"/>
    <property type="evidence" value="ECO:0007669"/>
    <property type="project" value="UniProtKB-KW"/>
</dbReference>
<comment type="subcellular location">
    <subcellularLocation>
        <location evidence="1">Cell membrane</location>
        <topology evidence="1">Multi-pass membrane protein</topology>
    </subcellularLocation>
</comment>
<dbReference type="InterPro" id="IPR003439">
    <property type="entry name" value="ABC_transporter-like_ATP-bd"/>
</dbReference>
<keyword evidence="11" id="KW-1185">Reference proteome</keyword>
<evidence type="ECO:0000256" key="5">
    <source>
        <dbReference type="ARBA" id="ARBA00022840"/>
    </source>
</evidence>
<keyword evidence="4" id="KW-0547">Nucleotide-binding</keyword>
<dbReference type="Proteomes" id="UP000286974">
    <property type="component" value="Unassembled WGS sequence"/>
</dbReference>
<dbReference type="SUPFAM" id="SSF52540">
    <property type="entry name" value="P-loop containing nucleoside triphosphate hydrolases"/>
    <property type="match status" value="1"/>
</dbReference>
<protein>
    <submittedName>
        <fullName evidence="10">Lipid A export ATP-binding/permease protein MsbA</fullName>
    </submittedName>
</protein>
<dbReference type="EMBL" id="BEXA01000003">
    <property type="protein sequence ID" value="GAY73341.1"/>
    <property type="molecule type" value="Genomic_DNA"/>
</dbReference>
<evidence type="ECO:0000256" key="4">
    <source>
        <dbReference type="ARBA" id="ARBA00022741"/>
    </source>
</evidence>
<name>A0A401FMA3_9LACO</name>
<evidence type="ECO:0000256" key="7">
    <source>
        <dbReference type="ARBA" id="ARBA00023136"/>
    </source>
</evidence>
<dbReference type="GO" id="GO:0140359">
    <property type="term" value="F:ABC-type transporter activity"/>
    <property type="evidence" value="ECO:0007669"/>
    <property type="project" value="InterPro"/>
</dbReference>
<keyword evidence="3" id="KW-0812">Transmembrane</keyword>
<keyword evidence="7" id="KW-0472">Membrane</keyword>
<evidence type="ECO:0000256" key="2">
    <source>
        <dbReference type="ARBA" id="ARBA00022448"/>
    </source>
</evidence>
<dbReference type="PANTHER" id="PTHR24221">
    <property type="entry name" value="ATP-BINDING CASSETTE SUB-FAMILY B"/>
    <property type="match status" value="1"/>
</dbReference>
<comment type="caution">
    <text evidence="10">The sequence shown here is derived from an EMBL/GenBank/DDBJ whole genome shotgun (WGS) entry which is preliminary data.</text>
</comment>
<dbReference type="CDD" id="cd03254">
    <property type="entry name" value="ABCC_Glucan_exporter_like"/>
    <property type="match status" value="1"/>
</dbReference>
<evidence type="ECO:0000259" key="8">
    <source>
        <dbReference type="PROSITE" id="PS50893"/>
    </source>
</evidence>
<evidence type="ECO:0000256" key="1">
    <source>
        <dbReference type="ARBA" id="ARBA00004651"/>
    </source>
</evidence>
<proteinExistence type="predicted"/>
<dbReference type="InterPro" id="IPR011527">
    <property type="entry name" value="ABC1_TM_dom"/>
</dbReference>
<organism evidence="10 11">
    <name type="scientific">Lentilactobacillus kosonis</name>
    <dbReference type="NCBI Taxonomy" id="2810561"/>
    <lineage>
        <taxon>Bacteria</taxon>
        <taxon>Bacillati</taxon>
        <taxon>Bacillota</taxon>
        <taxon>Bacilli</taxon>
        <taxon>Lactobacillales</taxon>
        <taxon>Lactobacillaceae</taxon>
        <taxon>Lentilactobacillus</taxon>
    </lineage>
</organism>
<evidence type="ECO:0000313" key="10">
    <source>
        <dbReference type="EMBL" id="GAY73341.1"/>
    </source>
</evidence>
<accession>A0A401FMA3</accession>
<evidence type="ECO:0000256" key="3">
    <source>
        <dbReference type="ARBA" id="ARBA00022692"/>
    </source>
</evidence>
<feature type="domain" description="ABC transporter" evidence="8">
    <location>
        <begin position="93"/>
        <end position="327"/>
    </location>
</feature>
<dbReference type="FunFam" id="3.40.50.300:FF:000287">
    <property type="entry name" value="Multidrug ABC transporter ATP-binding protein"/>
    <property type="match status" value="1"/>
</dbReference>
<gene>
    <name evidence="10" type="ORF">NBRC111893_1487</name>
</gene>
<keyword evidence="6" id="KW-1133">Transmembrane helix</keyword>
<dbReference type="GO" id="GO:0005886">
    <property type="term" value="C:plasma membrane"/>
    <property type="evidence" value="ECO:0007669"/>
    <property type="project" value="UniProtKB-SubCell"/>
</dbReference>
<dbReference type="InterPro" id="IPR017871">
    <property type="entry name" value="ABC_transporter-like_CS"/>
</dbReference>
<dbReference type="InterPro" id="IPR036640">
    <property type="entry name" value="ABC1_TM_sf"/>
</dbReference>
<keyword evidence="5 10" id="KW-0067">ATP-binding</keyword>
<dbReference type="Gene3D" id="1.20.1560.10">
    <property type="entry name" value="ABC transporter type 1, transmembrane domain"/>
    <property type="match status" value="1"/>
</dbReference>